<evidence type="ECO:0000256" key="1">
    <source>
        <dbReference type="SAM" id="MobiDB-lite"/>
    </source>
</evidence>
<dbReference type="AlphaFoldDB" id="A0A8R7K3K5"/>
<dbReference type="Gramene" id="TuG1812G0100004250.01.T01">
    <property type="protein sequence ID" value="TuG1812G0100004250.01.T01"/>
    <property type="gene ID" value="TuG1812G0100004250.01"/>
</dbReference>
<reference evidence="3" key="1">
    <citation type="journal article" date="2013" name="Nature">
        <title>Draft genome of the wheat A-genome progenitor Triticum urartu.</title>
        <authorList>
            <person name="Ling H.Q."/>
            <person name="Zhao S."/>
            <person name="Liu D."/>
            <person name="Wang J."/>
            <person name="Sun H."/>
            <person name="Zhang C."/>
            <person name="Fan H."/>
            <person name="Li D."/>
            <person name="Dong L."/>
            <person name="Tao Y."/>
            <person name="Gao C."/>
            <person name="Wu H."/>
            <person name="Li Y."/>
            <person name="Cui Y."/>
            <person name="Guo X."/>
            <person name="Zheng S."/>
            <person name="Wang B."/>
            <person name="Yu K."/>
            <person name="Liang Q."/>
            <person name="Yang W."/>
            <person name="Lou X."/>
            <person name="Chen J."/>
            <person name="Feng M."/>
            <person name="Jian J."/>
            <person name="Zhang X."/>
            <person name="Luo G."/>
            <person name="Jiang Y."/>
            <person name="Liu J."/>
            <person name="Wang Z."/>
            <person name="Sha Y."/>
            <person name="Zhang B."/>
            <person name="Wu H."/>
            <person name="Tang D."/>
            <person name="Shen Q."/>
            <person name="Xue P."/>
            <person name="Zou S."/>
            <person name="Wang X."/>
            <person name="Liu X."/>
            <person name="Wang F."/>
            <person name="Yang Y."/>
            <person name="An X."/>
            <person name="Dong Z."/>
            <person name="Zhang K."/>
            <person name="Zhang X."/>
            <person name="Luo M.C."/>
            <person name="Dvorak J."/>
            <person name="Tong Y."/>
            <person name="Wang J."/>
            <person name="Yang H."/>
            <person name="Li Z."/>
            <person name="Wang D."/>
            <person name="Zhang A."/>
            <person name="Wang J."/>
        </authorList>
    </citation>
    <scope>NUCLEOTIDE SEQUENCE</scope>
    <source>
        <strain evidence="3">cv. G1812</strain>
    </source>
</reference>
<accession>A0A8R7K3K5</accession>
<feature type="compositionally biased region" description="Low complexity" evidence="1">
    <location>
        <begin position="148"/>
        <end position="169"/>
    </location>
</feature>
<dbReference type="EnsemblPlants" id="TuG1812G0100004250.01.T01">
    <property type="protein sequence ID" value="TuG1812G0100004250.01.T01"/>
    <property type="gene ID" value="TuG1812G0100004250.01"/>
</dbReference>
<proteinExistence type="predicted"/>
<dbReference type="PANTHER" id="PTHR33130:SF33">
    <property type="entry name" value="PUTATIVE (DUF1639)-RELATED"/>
    <property type="match status" value="1"/>
</dbReference>
<feature type="compositionally biased region" description="Basic and acidic residues" evidence="1">
    <location>
        <begin position="49"/>
        <end position="58"/>
    </location>
</feature>
<feature type="compositionally biased region" description="Low complexity" evidence="1">
    <location>
        <begin position="122"/>
        <end position="133"/>
    </location>
</feature>
<feature type="compositionally biased region" description="Basic and acidic residues" evidence="1">
    <location>
        <begin position="248"/>
        <end position="277"/>
    </location>
</feature>
<sequence>MPPPSARGPAILDTSPQTPRTTTLSPLPPRAATLSPLPPRAATLSQHRSSAEDPHAADGEQQQAADKAPGTTEEEPAPKVHEPKPPLPQPRRQPYRQAADKAAHASNGEQEPAPKAEPRTPQPQRQRQQPPRQASMKEKGKAPMVQEPPAVAPHVAQRAAAAAGEAVARPPVPRVATQLTRKEKEEDWFAMTGRRLPYRPLQRHPKAVEDKLQKLFPGQTLPEVTRARYMVREKKQKKRPGLQAMAEDVLRSERHDSDDDAAGEKNHFGVADAEERGSRRKRG</sequence>
<evidence type="ECO:0000313" key="3">
    <source>
        <dbReference type="Proteomes" id="UP000015106"/>
    </source>
</evidence>
<dbReference type="InterPro" id="IPR012438">
    <property type="entry name" value="DUF1639"/>
</dbReference>
<feature type="region of interest" description="Disordered" evidence="1">
    <location>
        <begin position="1"/>
        <end position="174"/>
    </location>
</feature>
<reference evidence="2" key="3">
    <citation type="submission" date="2022-06" db="UniProtKB">
        <authorList>
            <consortium name="EnsemblPlants"/>
        </authorList>
    </citation>
    <scope>IDENTIFICATION</scope>
</reference>
<dbReference type="PANTHER" id="PTHR33130">
    <property type="entry name" value="PUTATIVE (DUF1639)-RELATED"/>
    <property type="match status" value="1"/>
</dbReference>
<protein>
    <submittedName>
        <fullName evidence="2">Uncharacterized protein</fullName>
    </submittedName>
</protein>
<reference evidence="2" key="2">
    <citation type="submission" date="2018-03" db="EMBL/GenBank/DDBJ databases">
        <title>The Triticum urartu genome reveals the dynamic nature of wheat genome evolution.</title>
        <authorList>
            <person name="Ling H."/>
            <person name="Ma B."/>
            <person name="Shi X."/>
            <person name="Liu H."/>
            <person name="Dong L."/>
            <person name="Sun H."/>
            <person name="Cao Y."/>
            <person name="Gao Q."/>
            <person name="Zheng S."/>
            <person name="Li Y."/>
            <person name="Yu Y."/>
            <person name="Du H."/>
            <person name="Qi M."/>
            <person name="Li Y."/>
            <person name="Yu H."/>
            <person name="Cui Y."/>
            <person name="Wang N."/>
            <person name="Chen C."/>
            <person name="Wu H."/>
            <person name="Zhao Y."/>
            <person name="Zhang J."/>
            <person name="Li Y."/>
            <person name="Zhou W."/>
            <person name="Zhang B."/>
            <person name="Hu W."/>
            <person name="Eijk M."/>
            <person name="Tang J."/>
            <person name="Witsenboer H."/>
            <person name="Zhao S."/>
            <person name="Li Z."/>
            <person name="Zhang A."/>
            <person name="Wang D."/>
            <person name="Liang C."/>
        </authorList>
    </citation>
    <scope>NUCLEOTIDE SEQUENCE [LARGE SCALE GENOMIC DNA]</scope>
    <source>
        <strain evidence="2">cv. G1812</strain>
    </source>
</reference>
<feature type="compositionally biased region" description="Low complexity" evidence="1">
    <location>
        <begin position="14"/>
        <end position="45"/>
    </location>
</feature>
<evidence type="ECO:0000313" key="2">
    <source>
        <dbReference type="EnsemblPlants" id="TuG1812G0100004250.01.T01"/>
    </source>
</evidence>
<feature type="region of interest" description="Disordered" evidence="1">
    <location>
        <begin position="231"/>
        <end position="283"/>
    </location>
</feature>
<organism evidence="2 3">
    <name type="scientific">Triticum urartu</name>
    <name type="common">Red wild einkorn</name>
    <name type="synonym">Crithodium urartu</name>
    <dbReference type="NCBI Taxonomy" id="4572"/>
    <lineage>
        <taxon>Eukaryota</taxon>
        <taxon>Viridiplantae</taxon>
        <taxon>Streptophyta</taxon>
        <taxon>Embryophyta</taxon>
        <taxon>Tracheophyta</taxon>
        <taxon>Spermatophyta</taxon>
        <taxon>Magnoliopsida</taxon>
        <taxon>Liliopsida</taxon>
        <taxon>Poales</taxon>
        <taxon>Poaceae</taxon>
        <taxon>BOP clade</taxon>
        <taxon>Pooideae</taxon>
        <taxon>Triticodae</taxon>
        <taxon>Triticeae</taxon>
        <taxon>Triticinae</taxon>
        <taxon>Triticum</taxon>
    </lineage>
</organism>
<name>A0A8R7K3K5_TRIUA</name>
<dbReference type="Proteomes" id="UP000015106">
    <property type="component" value="Chromosome 1"/>
</dbReference>
<keyword evidence="3" id="KW-1185">Reference proteome</keyword>
<dbReference type="Pfam" id="PF07797">
    <property type="entry name" value="DUF1639"/>
    <property type="match status" value="1"/>
</dbReference>